<dbReference type="SUPFAM" id="SSF158682">
    <property type="entry name" value="TerB-like"/>
    <property type="match status" value="1"/>
</dbReference>
<protein>
    <submittedName>
        <fullName evidence="1">TerB family tellurite resistance protein</fullName>
    </submittedName>
</protein>
<comment type="caution">
    <text evidence="1">The sequence shown here is derived from an EMBL/GenBank/DDBJ whole genome shotgun (WGS) entry which is preliminary data.</text>
</comment>
<dbReference type="CDD" id="cd07177">
    <property type="entry name" value="terB_like"/>
    <property type="match status" value="1"/>
</dbReference>
<gene>
    <name evidence="1" type="ORF">QQ008_27015</name>
</gene>
<organism evidence="1 2">
    <name type="scientific">Splendidivirga corallicola</name>
    <dbReference type="NCBI Taxonomy" id="3051826"/>
    <lineage>
        <taxon>Bacteria</taxon>
        <taxon>Pseudomonadati</taxon>
        <taxon>Bacteroidota</taxon>
        <taxon>Cytophagia</taxon>
        <taxon>Cytophagales</taxon>
        <taxon>Splendidivirgaceae</taxon>
        <taxon>Splendidivirga</taxon>
    </lineage>
</organism>
<accession>A0ABT8KWA9</accession>
<name>A0ABT8KWA9_9BACT</name>
<sequence>MIKSQLSVMVNLASIDGEVSEKELDLIRKIGFANGFSKEEIEDIINQPEPLESLEFLRDIPSSEKFEYMYAIVLLMKADGKLMKEEINYCLKIAELLGYRESVLFEFITTIYSDPMMDTDKNVIKDKVQKYLR</sequence>
<proteinExistence type="predicted"/>
<evidence type="ECO:0000313" key="2">
    <source>
        <dbReference type="Proteomes" id="UP001172082"/>
    </source>
</evidence>
<dbReference type="Proteomes" id="UP001172082">
    <property type="component" value="Unassembled WGS sequence"/>
</dbReference>
<dbReference type="RefSeq" id="WP_346755093.1">
    <property type="nucleotide sequence ID" value="NZ_JAUJEA010000014.1"/>
</dbReference>
<evidence type="ECO:0000313" key="1">
    <source>
        <dbReference type="EMBL" id="MDN5205070.1"/>
    </source>
</evidence>
<dbReference type="Gene3D" id="1.10.3680.10">
    <property type="entry name" value="TerB-like"/>
    <property type="match status" value="1"/>
</dbReference>
<dbReference type="EMBL" id="JAUJEA010000014">
    <property type="protein sequence ID" value="MDN5205070.1"/>
    <property type="molecule type" value="Genomic_DNA"/>
</dbReference>
<reference evidence="1" key="1">
    <citation type="submission" date="2023-06" db="EMBL/GenBank/DDBJ databases">
        <title>Genomic of Parafulvivirga corallium.</title>
        <authorList>
            <person name="Wang G."/>
        </authorList>
    </citation>
    <scope>NUCLEOTIDE SEQUENCE</scope>
    <source>
        <strain evidence="1">BMA10</strain>
    </source>
</reference>
<dbReference type="InterPro" id="IPR029024">
    <property type="entry name" value="TerB-like"/>
</dbReference>
<keyword evidence="2" id="KW-1185">Reference proteome</keyword>